<evidence type="ECO:0000256" key="4">
    <source>
        <dbReference type="ARBA" id="ARBA00023163"/>
    </source>
</evidence>
<dbReference type="GO" id="GO:0003700">
    <property type="term" value="F:DNA-binding transcription factor activity"/>
    <property type="evidence" value="ECO:0007669"/>
    <property type="project" value="InterPro"/>
</dbReference>
<protein>
    <recommendedName>
        <fullName evidence="7">AP2/ERF domain-containing protein</fullName>
    </recommendedName>
</protein>
<dbReference type="AlphaFoldDB" id="A0A4S8J8K9"/>
<sequence>MAPRAAKGGEAERELKEARFRGVRKRPWGRYAAEIRDPVKKTRVWLGTFASAEAAARAYDAAALRFRGLSAKTNFPFPSPPHALANPFSPTSSSGTVESSTPPSKATAAAAVLTSLDLEPGHASARSSLPRSPVAMDRAVALTGFMGVGMGGCSFAMDYSLSLAAPPPTRLPFDVDLNLPPPPEVS</sequence>
<dbReference type="PROSITE" id="PS51032">
    <property type="entry name" value="AP2_ERF"/>
    <property type="match status" value="1"/>
</dbReference>
<keyword evidence="4" id="KW-0804">Transcription</keyword>
<evidence type="ECO:0000256" key="1">
    <source>
        <dbReference type="ARBA" id="ARBA00004123"/>
    </source>
</evidence>
<dbReference type="GO" id="GO:0005634">
    <property type="term" value="C:nucleus"/>
    <property type="evidence" value="ECO:0007669"/>
    <property type="project" value="UniProtKB-SubCell"/>
</dbReference>
<dbReference type="Pfam" id="PF00847">
    <property type="entry name" value="AP2"/>
    <property type="match status" value="1"/>
</dbReference>
<keyword evidence="3" id="KW-0238">DNA-binding</keyword>
<evidence type="ECO:0000256" key="6">
    <source>
        <dbReference type="SAM" id="MobiDB-lite"/>
    </source>
</evidence>
<gene>
    <name evidence="8" type="ORF">C4D60_Mb11t23050</name>
</gene>
<dbReference type="PANTHER" id="PTHR31677">
    <property type="entry name" value="AP2 DOMAIN CLASS TRANSCRIPTION FACTOR"/>
    <property type="match status" value="1"/>
</dbReference>
<dbReference type="InterPro" id="IPR001471">
    <property type="entry name" value="AP2/ERF_dom"/>
</dbReference>
<dbReference type="GO" id="GO:0003677">
    <property type="term" value="F:DNA binding"/>
    <property type="evidence" value="ECO:0007669"/>
    <property type="project" value="UniProtKB-KW"/>
</dbReference>
<evidence type="ECO:0000256" key="2">
    <source>
        <dbReference type="ARBA" id="ARBA00023015"/>
    </source>
</evidence>
<organism evidence="8 9">
    <name type="scientific">Musa balbisiana</name>
    <name type="common">Banana</name>
    <dbReference type="NCBI Taxonomy" id="52838"/>
    <lineage>
        <taxon>Eukaryota</taxon>
        <taxon>Viridiplantae</taxon>
        <taxon>Streptophyta</taxon>
        <taxon>Embryophyta</taxon>
        <taxon>Tracheophyta</taxon>
        <taxon>Spermatophyta</taxon>
        <taxon>Magnoliopsida</taxon>
        <taxon>Liliopsida</taxon>
        <taxon>Zingiberales</taxon>
        <taxon>Musaceae</taxon>
        <taxon>Musa</taxon>
    </lineage>
</organism>
<dbReference type="SUPFAM" id="SSF54171">
    <property type="entry name" value="DNA-binding domain"/>
    <property type="match status" value="1"/>
</dbReference>
<keyword evidence="2" id="KW-0805">Transcription regulation</keyword>
<name>A0A4S8J8K9_MUSBA</name>
<keyword evidence="9" id="KW-1185">Reference proteome</keyword>
<keyword evidence="5" id="KW-0539">Nucleus</keyword>
<evidence type="ECO:0000313" key="8">
    <source>
        <dbReference type="EMBL" id="THU56992.1"/>
    </source>
</evidence>
<accession>A0A4S8J8K9</accession>
<reference evidence="8 9" key="1">
    <citation type="journal article" date="2019" name="Nat. Plants">
        <title>Genome sequencing of Musa balbisiana reveals subgenome evolution and function divergence in polyploid bananas.</title>
        <authorList>
            <person name="Yao X."/>
        </authorList>
    </citation>
    <scope>NUCLEOTIDE SEQUENCE [LARGE SCALE GENOMIC DNA]</scope>
    <source>
        <strain evidence="9">cv. DH-PKW</strain>
        <tissue evidence="8">Leaves</tissue>
    </source>
</reference>
<dbReference type="FunFam" id="3.30.730.10:FF:000001">
    <property type="entry name" value="Ethylene-responsive transcription factor 2"/>
    <property type="match status" value="1"/>
</dbReference>
<proteinExistence type="predicted"/>
<evidence type="ECO:0000313" key="9">
    <source>
        <dbReference type="Proteomes" id="UP000317650"/>
    </source>
</evidence>
<comment type="subcellular location">
    <subcellularLocation>
        <location evidence="1">Nucleus</location>
    </subcellularLocation>
</comment>
<feature type="compositionally biased region" description="Low complexity" evidence="6">
    <location>
        <begin position="89"/>
        <end position="103"/>
    </location>
</feature>
<dbReference type="SMART" id="SM00380">
    <property type="entry name" value="AP2"/>
    <property type="match status" value="1"/>
</dbReference>
<dbReference type="PRINTS" id="PR00367">
    <property type="entry name" value="ETHRSPELEMNT"/>
</dbReference>
<evidence type="ECO:0000259" key="7">
    <source>
        <dbReference type="PROSITE" id="PS51032"/>
    </source>
</evidence>
<dbReference type="CDD" id="cd00018">
    <property type="entry name" value="AP2"/>
    <property type="match status" value="1"/>
</dbReference>
<feature type="domain" description="AP2/ERF" evidence="7">
    <location>
        <begin position="19"/>
        <end position="76"/>
    </location>
</feature>
<dbReference type="PANTHER" id="PTHR31677:SF231">
    <property type="entry name" value="ETHYLENE-RESPONSIVE TRANSCRIPTION FACTOR 4"/>
    <property type="match status" value="1"/>
</dbReference>
<evidence type="ECO:0000256" key="5">
    <source>
        <dbReference type="ARBA" id="ARBA00023242"/>
    </source>
</evidence>
<dbReference type="EMBL" id="PYDT01000007">
    <property type="protein sequence ID" value="THU56992.1"/>
    <property type="molecule type" value="Genomic_DNA"/>
</dbReference>
<dbReference type="InterPro" id="IPR036955">
    <property type="entry name" value="AP2/ERF_dom_sf"/>
</dbReference>
<feature type="region of interest" description="Disordered" evidence="6">
    <location>
        <begin position="82"/>
        <end position="103"/>
    </location>
</feature>
<dbReference type="Gene3D" id="3.30.730.10">
    <property type="entry name" value="AP2/ERF domain"/>
    <property type="match status" value="1"/>
</dbReference>
<dbReference type="InterPro" id="IPR016177">
    <property type="entry name" value="DNA-bd_dom_sf"/>
</dbReference>
<dbReference type="Proteomes" id="UP000317650">
    <property type="component" value="Chromosome 11"/>
</dbReference>
<comment type="caution">
    <text evidence="8">The sequence shown here is derived from an EMBL/GenBank/DDBJ whole genome shotgun (WGS) entry which is preliminary data.</text>
</comment>
<evidence type="ECO:0000256" key="3">
    <source>
        <dbReference type="ARBA" id="ARBA00023125"/>
    </source>
</evidence>